<sequence length="567" mass="63904">MYENILNAALFFKITAASHFFGGSIIWKPLDQSLTANIQIIFQSRFYWDFDTYPCNDDHILGQKIIGAREASIKIGNNLEIQSGVVCTDNGIHDGEYIWSGGQQSQIVTLNQSIGKIEANFVSCCWINLVYGGGSWHLKLKLDLNKRKDNNKTNSSPIALMSPLTILPLNYTSVIKIPTRDADFDVVKCRWSLSSLGECAGVCNSAPGVLLDQENCTITFTPEEEGFYVVALQIEDFYNATDDLPLSSIPLQFMLYAENKTIEEHEDQIQFYYVTPEDGSDFVVKHNETLFGQIVVNSSSRVVDLMTLSPLGLWKSPISLYNDTNDLWYVNFTWTHLETGQEGLNLFCFQAQNSQDALTELRCINLIGSITPRVSNRYSSTTSYFSSLSTMSSSVGEKPLEEDENNNWIIPLSISLAVLVLMAILGFVAFFLIKKCSRKNKIKNHFLQSDLDNILSREKSQITDNESNFDSSRPVSSTTNSSELDSNEQKSIIKKKKTPVKRFCIICGKTHVTGFHFSSNKSSNTSSHKLKAFKVDQKNEVYLKKKKNHAKNIKNNKIEPNESIKFK</sequence>
<protein>
    <submittedName>
        <fullName evidence="3">Integrin beta A</fullName>
    </submittedName>
</protein>
<name>A0A3M7S9M7_BRAPC</name>
<dbReference type="OrthoDB" id="10063988at2759"/>
<dbReference type="GO" id="GO:0007229">
    <property type="term" value="P:integrin-mediated signaling pathway"/>
    <property type="evidence" value="ECO:0007669"/>
    <property type="project" value="UniProtKB-KW"/>
</dbReference>
<organism evidence="3 4">
    <name type="scientific">Brachionus plicatilis</name>
    <name type="common">Marine rotifer</name>
    <name type="synonym">Brachionus muelleri</name>
    <dbReference type="NCBI Taxonomy" id="10195"/>
    <lineage>
        <taxon>Eukaryota</taxon>
        <taxon>Metazoa</taxon>
        <taxon>Spiralia</taxon>
        <taxon>Gnathifera</taxon>
        <taxon>Rotifera</taxon>
        <taxon>Eurotatoria</taxon>
        <taxon>Monogononta</taxon>
        <taxon>Pseudotrocha</taxon>
        <taxon>Ploima</taxon>
        <taxon>Brachionidae</taxon>
        <taxon>Brachionus</taxon>
    </lineage>
</organism>
<keyword evidence="3" id="KW-0401">Integrin</keyword>
<keyword evidence="2" id="KW-1133">Transmembrane helix</keyword>
<dbReference type="EMBL" id="REGN01001813">
    <property type="protein sequence ID" value="RNA32367.1"/>
    <property type="molecule type" value="Genomic_DNA"/>
</dbReference>
<evidence type="ECO:0000313" key="3">
    <source>
        <dbReference type="EMBL" id="RNA32367.1"/>
    </source>
</evidence>
<evidence type="ECO:0000256" key="1">
    <source>
        <dbReference type="SAM" id="MobiDB-lite"/>
    </source>
</evidence>
<feature type="compositionally biased region" description="Low complexity" evidence="1">
    <location>
        <begin position="471"/>
        <end position="482"/>
    </location>
</feature>
<feature type="region of interest" description="Disordered" evidence="1">
    <location>
        <begin position="462"/>
        <end position="491"/>
    </location>
</feature>
<keyword evidence="4" id="KW-1185">Reference proteome</keyword>
<dbReference type="Proteomes" id="UP000276133">
    <property type="component" value="Unassembled WGS sequence"/>
</dbReference>
<reference evidence="3 4" key="1">
    <citation type="journal article" date="2018" name="Sci. Rep.">
        <title>Genomic signatures of local adaptation to the degree of environmental predictability in rotifers.</title>
        <authorList>
            <person name="Franch-Gras L."/>
            <person name="Hahn C."/>
            <person name="Garcia-Roger E.M."/>
            <person name="Carmona M.J."/>
            <person name="Serra M."/>
            <person name="Gomez A."/>
        </authorList>
    </citation>
    <scope>NUCLEOTIDE SEQUENCE [LARGE SCALE GENOMIC DNA]</scope>
    <source>
        <strain evidence="3">HYR1</strain>
    </source>
</reference>
<feature type="transmembrane region" description="Helical" evidence="2">
    <location>
        <begin position="408"/>
        <end position="433"/>
    </location>
</feature>
<gene>
    <name evidence="3" type="ORF">BpHYR1_052922</name>
</gene>
<evidence type="ECO:0000313" key="4">
    <source>
        <dbReference type="Proteomes" id="UP000276133"/>
    </source>
</evidence>
<keyword evidence="2" id="KW-0812">Transmembrane</keyword>
<accession>A0A3M7S9M7</accession>
<evidence type="ECO:0000256" key="2">
    <source>
        <dbReference type="SAM" id="Phobius"/>
    </source>
</evidence>
<dbReference type="AlphaFoldDB" id="A0A3M7S9M7"/>
<comment type="caution">
    <text evidence="3">The sequence shown here is derived from an EMBL/GenBank/DDBJ whole genome shotgun (WGS) entry which is preliminary data.</text>
</comment>
<proteinExistence type="predicted"/>
<keyword evidence="2" id="KW-0472">Membrane</keyword>